<dbReference type="Proteomes" id="UP000800200">
    <property type="component" value="Unassembled WGS sequence"/>
</dbReference>
<evidence type="ECO:0000313" key="3">
    <source>
        <dbReference type="Proteomes" id="UP000800200"/>
    </source>
</evidence>
<proteinExistence type="predicted"/>
<feature type="signal peptide" evidence="1">
    <location>
        <begin position="1"/>
        <end position="20"/>
    </location>
</feature>
<feature type="chain" id="PRO_5025385731" description="Acid protease" evidence="1">
    <location>
        <begin position="21"/>
        <end position="345"/>
    </location>
</feature>
<name>A0A6A6DS24_9PEZI</name>
<gene>
    <name evidence="2" type="ORF">K469DRAFT_728580</name>
</gene>
<reference evidence="2" key="1">
    <citation type="journal article" date="2020" name="Stud. Mycol.">
        <title>101 Dothideomycetes genomes: a test case for predicting lifestyles and emergence of pathogens.</title>
        <authorList>
            <person name="Haridas S."/>
            <person name="Albert R."/>
            <person name="Binder M."/>
            <person name="Bloem J."/>
            <person name="Labutti K."/>
            <person name="Salamov A."/>
            <person name="Andreopoulos B."/>
            <person name="Baker S."/>
            <person name="Barry K."/>
            <person name="Bills G."/>
            <person name="Bluhm B."/>
            <person name="Cannon C."/>
            <person name="Castanera R."/>
            <person name="Culley D."/>
            <person name="Daum C."/>
            <person name="Ezra D."/>
            <person name="Gonzalez J."/>
            <person name="Henrissat B."/>
            <person name="Kuo A."/>
            <person name="Liang C."/>
            <person name="Lipzen A."/>
            <person name="Lutzoni F."/>
            <person name="Magnuson J."/>
            <person name="Mondo S."/>
            <person name="Nolan M."/>
            <person name="Ohm R."/>
            <person name="Pangilinan J."/>
            <person name="Park H.-J."/>
            <person name="Ramirez L."/>
            <person name="Alfaro M."/>
            <person name="Sun H."/>
            <person name="Tritt A."/>
            <person name="Yoshinaga Y."/>
            <person name="Zwiers L.-H."/>
            <person name="Turgeon B."/>
            <person name="Goodwin S."/>
            <person name="Spatafora J."/>
            <person name="Crous P."/>
            <person name="Grigoriev I."/>
        </authorList>
    </citation>
    <scope>NUCLEOTIDE SEQUENCE</scope>
    <source>
        <strain evidence="2">CBS 207.26</strain>
    </source>
</reference>
<accession>A0A6A6DS24</accession>
<evidence type="ECO:0000313" key="2">
    <source>
        <dbReference type="EMBL" id="KAF2182391.1"/>
    </source>
</evidence>
<keyword evidence="1" id="KW-0732">Signal</keyword>
<sequence>MLSILVKASAIYLVSTGVTGATVKTYKPVLDTGSCGFMISAADLPNWNITWAHTFPLGWEFLSSSKKLYSGRWIPYEIVFKNAASNLFDIKATLPILAVEERSVCPDYDEAVDTYFCPVPSGTVESMPTGIRLMGIGFGRQPDGQPQGYPDKNPLLSVSSIAGVSVPVTGSTSYRPGYIITADGITVGLTSSSMTSFSPKTVKLTHPSTTPLDTRDWLPVPVCISVNSGTCAPGNGLIDTGIDQSYMHLPSAGTTVVRTVFPIVDAGQTVQWKFGTAVDGYVVAADFVVGDTVGMEQGVVPREISLWKHPASEGVTPRVNTGRHILRRWAVAFDAIFGSLSFAAA</sequence>
<dbReference type="OrthoDB" id="5291209at2759"/>
<keyword evidence="3" id="KW-1185">Reference proteome</keyword>
<dbReference type="EMBL" id="ML994648">
    <property type="protein sequence ID" value="KAF2182391.1"/>
    <property type="molecule type" value="Genomic_DNA"/>
</dbReference>
<organism evidence="2 3">
    <name type="scientific">Zopfia rhizophila CBS 207.26</name>
    <dbReference type="NCBI Taxonomy" id="1314779"/>
    <lineage>
        <taxon>Eukaryota</taxon>
        <taxon>Fungi</taxon>
        <taxon>Dikarya</taxon>
        <taxon>Ascomycota</taxon>
        <taxon>Pezizomycotina</taxon>
        <taxon>Dothideomycetes</taxon>
        <taxon>Dothideomycetes incertae sedis</taxon>
        <taxon>Zopfiaceae</taxon>
        <taxon>Zopfia</taxon>
    </lineage>
</organism>
<evidence type="ECO:0008006" key="4">
    <source>
        <dbReference type="Google" id="ProtNLM"/>
    </source>
</evidence>
<dbReference type="AlphaFoldDB" id="A0A6A6DS24"/>
<evidence type="ECO:0000256" key="1">
    <source>
        <dbReference type="SAM" id="SignalP"/>
    </source>
</evidence>
<protein>
    <recommendedName>
        <fullName evidence="4">Acid protease</fullName>
    </recommendedName>
</protein>